<gene>
    <name evidence="3" type="ORF">EPUL_001960</name>
</gene>
<evidence type="ECO:0000256" key="1">
    <source>
        <dbReference type="SAM" id="MobiDB-lite"/>
    </source>
</evidence>
<feature type="compositionally biased region" description="Low complexity" evidence="1">
    <location>
        <begin position="95"/>
        <end position="112"/>
    </location>
</feature>
<feature type="compositionally biased region" description="Polar residues" evidence="1">
    <location>
        <begin position="240"/>
        <end position="253"/>
    </location>
</feature>
<dbReference type="STRING" id="225359.A0A2S4PRC7"/>
<dbReference type="Pfam" id="PF02862">
    <property type="entry name" value="DDHD"/>
    <property type="match status" value="1"/>
</dbReference>
<feature type="region of interest" description="Disordered" evidence="1">
    <location>
        <begin position="868"/>
        <end position="892"/>
    </location>
</feature>
<reference evidence="3 4" key="1">
    <citation type="submission" date="2017-10" db="EMBL/GenBank/DDBJ databases">
        <title>Development of genomic resources for the powdery mildew, Erysiphe pulchra.</title>
        <authorList>
            <person name="Wadl P.A."/>
            <person name="Mack B.M."/>
            <person name="Moore G."/>
            <person name="Beltz S.B."/>
        </authorList>
    </citation>
    <scope>NUCLEOTIDE SEQUENCE [LARGE SCALE GENOMIC DNA]</scope>
    <source>
        <strain evidence="3">Cflorida</strain>
    </source>
</reference>
<dbReference type="Pfam" id="PF23463">
    <property type="entry name" value="WWE_2"/>
    <property type="match status" value="1"/>
</dbReference>
<dbReference type="GO" id="GO:0004620">
    <property type="term" value="F:phospholipase activity"/>
    <property type="evidence" value="ECO:0007669"/>
    <property type="project" value="TreeGrafter"/>
</dbReference>
<dbReference type="AlphaFoldDB" id="A0A2S4PRC7"/>
<dbReference type="InterPro" id="IPR055555">
    <property type="entry name" value="PA-PLA1_DUF7131"/>
</dbReference>
<keyword evidence="4" id="KW-1185">Reference proteome</keyword>
<dbReference type="OrthoDB" id="431378at2759"/>
<feature type="compositionally biased region" description="Low complexity" evidence="1">
    <location>
        <begin position="731"/>
        <end position="741"/>
    </location>
</feature>
<feature type="domain" description="DDHD" evidence="2">
    <location>
        <begin position="677"/>
        <end position="987"/>
    </location>
</feature>
<organism evidence="3 4">
    <name type="scientific">Erysiphe pulchra</name>
    <dbReference type="NCBI Taxonomy" id="225359"/>
    <lineage>
        <taxon>Eukaryota</taxon>
        <taxon>Fungi</taxon>
        <taxon>Dikarya</taxon>
        <taxon>Ascomycota</taxon>
        <taxon>Pezizomycotina</taxon>
        <taxon>Leotiomycetes</taxon>
        <taxon>Erysiphales</taxon>
        <taxon>Erysiphaceae</taxon>
        <taxon>Erysiphe</taxon>
    </lineage>
</organism>
<feature type="region of interest" description="Disordered" evidence="1">
    <location>
        <begin position="729"/>
        <end position="753"/>
    </location>
</feature>
<feature type="region of interest" description="Disordered" evidence="1">
    <location>
        <begin position="89"/>
        <end position="116"/>
    </location>
</feature>
<dbReference type="PANTHER" id="PTHR23509:SF10">
    <property type="entry name" value="LD21067P"/>
    <property type="match status" value="1"/>
</dbReference>
<dbReference type="GO" id="GO:0005737">
    <property type="term" value="C:cytoplasm"/>
    <property type="evidence" value="ECO:0007669"/>
    <property type="project" value="TreeGrafter"/>
</dbReference>
<sequence>MDSTTEASSEKVEKSYLSAAVDSISPWNSSRSSAPKSSTHGDTSGLKNQYGGNRITQQSYGPSLRRYPLDCPPLCPRWFHAIDIPKRKPKLLSTKSQPEPKSAPAPKKFAAFSEHDSRSIEAAYQQLVEDYYDSKREPSKTKSNSQSPVIGREKSNSSLNDAASEENLGERFRIPVQEDFLFDVDVEKREISPVYWLGPIYEVRRGSWFYQEGTSLRPCEENLAIQLEEGYLKTKPFRYQKTSESPSNLTKSSMKPRDIASSSTPLVSTRNRPSPPETTSNLSEDFKSAQNDSDENPITPPKESSMNTNNQLQTYRLFGTYMNTVVTYQDSNIAWLSADSIMSRVSSTVYQKFAGGGYLGGVKLVRGYTEPNKNKESPENKSSSVSSTTALKSPNEHLSSQHDRSQRKILKSRHTPSEGLEIGNGIDQDLMRATNILLIGNKNLEVNDGEAMKIQEPGDSRSEYNDLESESQGRQIDHLILCTHGTETVNFVHDVNVLRKTLKSVYESSPDLQALNSEIEKFPKNCRIQVLPICWRHLLDFPQKGVRQTRKEHDLGDAFGDEEEYPSLEDITIDSVPFVRSLITDLALDILLFQSAYRDHICNIVLAESNRIYNLFRERNPDFRGKVSFLGHSLGSAILFDLLSRQKERPNDQGSGTKNHSKHPTSSSKSQQKDLEFEFDVEDFYCYGSPIGLFQMLKGRNILARKPRKDNPLCDSVIDSENLQDSFFPTSSSSKLSSNQKKSSDTGLPPTVSSPKVRRLFNIFHPSDPIAYRLEPLISPAMSSVKPQNLPFTKRTISSSMSGIGAKVGQSVSGILTSLSSGLASSIFNRSLGLTNGDIARMEASGSSKLSAQAISVSKTNSAILDGSALKKEESSSKKRRPAEISTNLDHEGIGSVPSATFLDENIETLYSKFQKSYRVDQGTAEEKLRRIKREEAKVRALNSNGRVDYSIQETFLDYNPMNTIASHMSYWADEDVSHFMMSQLLSGHRQSVKHEKIAIDEKEL</sequence>
<accession>A0A2S4PRC7</accession>
<feature type="compositionally biased region" description="Low complexity" evidence="1">
    <location>
        <begin position="380"/>
        <end position="393"/>
    </location>
</feature>
<feature type="region of interest" description="Disordered" evidence="1">
    <location>
        <begin position="369"/>
        <end position="423"/>
    </location>
</feature>
<dbReference type="EMBL" id="PEDP01000952">
    <property type="protein sequence ID" value="POS84573.1"/>
    <property type="molecule type" value="Genomic_DNA"/>
</dbReference>
<dbReference type="Pfam" id="PF23465">
    <property type="entry name" value="DUF7131"/>
    <property type="match status" value="1"/>
</dbReference>
<dbReference type="InterPro" id="IPR004177">
    <property type="entry name" value="DDHD_dom"/>
</dbReference>
<dbReference type="GO" id="GO:0046872">
    <property type="term" value="F:metal ion binding"/>
    <property type="evidence" value="ECO:0007669"/>
    <property type="project" value="InterPro"/>
</dbReference>
<protein>
    <recommendedName>
        <fullName evidence="2">DDHD domain-containing protein</fullName>
    </recommendedName>
</protein>
<evidence type="ECO:0000259" key="2">
    <source>
        <dbReference type="PROSITE" id="PS51043"/>
    </source>
</evidence>
<dbReference type="PANTHER" id="PTHR23509">
    <property type="entry name" value="PA-PL1 PHOSPHOLIPASE FAMILY"/>
    <property type="match status" value="1"/>
</dbReference>
<dbReference type="Proteomes" id="UP000237438">
    <property type="component" value="Unassembled WGS sequence"/>
</dbReference>
<feature type="region of interest" description="Disordered" evidence="1">
    <location>
        <begin position="648"/>
        <end position="672"/>
    </location>
</feature>
<dbReference type="PROSITE" id="PS51043">
    <property type="entry name" value="DDHD"/>
    <property type="match status" value="1"/>
</dbReference>
<evidence type="ECO:0000313" key="4">
    <source>
        <dbReference type="Proteomes" id="UP000237438"/>
    </source>
</evidence>
<feature type="compositionally biased region" description="Polar residues" evidence="1">
    <location>
        <begin position="652"/>
        <end position="670"/>
    </location>
</feature>
<dbReference type="InterPro" id="IPR058055">
    <property type="entry name" value="PA-PLA1"/>
</dbReference>
<name>A0A2S4PRC7_9PEZI</name>
<dbReference type="InterPro" id="IPR057826">
    <property type="entry name" value="WWE_C20G8.02"/>
</dbReference>
<dbReference type="SMART" id="SM01127">
    <property type="entry name" value="DDHD"/>
    <property type="match status" value="1"/>
</dbReference>
<feature type="region of interest" description="Disordered" evidence="1">
    <location>
        <begin position="238"/>
        <end position="309"/>
    </location>
</feature>
<feature type="region of interest" description="Disordered" evidence="1">
    <location>
        <begin position="24"/>
        <end position="63"/>
    </location>
</feature>
<proteinExistence type="predicted"/>
<evidence type="ECO:0000313" key="3">
    <source>
        <dbReference type="EMBL" id="POS84573.1"/>
    </source>
</evidence>
<feature type="region of interest" description="Disordered" evidence="1">
    <location>
        <begin position="131"/>
        <end position="163"/>
    </location>
</feature>
<feature type="compositionally biased region" description="Polar residues" evidence="1">
    <location>
        <begin position="260"/>
        <end position="291"/>
    </location>
</feature>
<comment type="caution">
    <text evidence="3">The sequence shown here is derived from an EMBL/GenBank/DDBJ whole genome shotgun (WGS) entry which is preliminary data.</text>
</comment>
<feature type="compositionally biased region" description="Polar residues" evidence="1">
    <location>
        <begin position="25"/>
        <end position="61"/>
    </location>
</feature>